<comment type="similarity">
    <text evidence="1">Belongs to the MinE family.</text>
</comment>
<gene>
    <name evidence="2" type="ORF">GBAR_LOCUS23337</name>
</gene>
<dbReference type="Pfam" id="PF03776">
    <property type="entry name" value="MinE"/>
    <property type="match status" value="1"/>
</dbReference>
<evidence type="ECO:0000256" key="1">
    <source>
        <dbReference type="ARBA" id="ARBA00008168"/>
    </source>
</evidence>
<dbReference type="InterPro" id="IPR005527">
    <property type="entry name" value="MinE"/>
</dbReference>
<dbReference type="Gene3D" id="3.30.1070.10">
    <property type="entry name" value="Cell division topological specificity factor MinE"/>
    <property type="match status" value="1"/>
</dbReference>
<dbReference type="SUPFAM" id="SSF55229">
    <property type="entry name" value="Cell division protein MinE topological specificity domain"/>
    <property type="match status" value="1"/>
</dbReference>
<keyword evidence="3" id="KW-1185">Reference proteome</keyword>
<sequence>MFKRLMQLLNRKQKSKSVAKSRLQLILVQDRTGIDEDIMESLQAELTEVLSKYFILEREQVEMEIEREQDSMALVANIPVLGTKVRHPVQA</sequence>
<comment type="caution">
    <text evidence="2">The sequence shown here is derived from an EMBL/GenBank/DDBJ whole genome shotgun (WGS) entry which is preliminary data.</text>
</comment>
<dbReference type="NCBIfam" id="TIGR01215">
    <property type="entry name" value="minE"/>
    <property type="match status" value="1"/>
</dbReference>
<dbReference type="Proteomes" id="UP001174909">
    <property type="component" value="Unassembled WGS sequence"/>
</dbReference>
<accession>A0AA35T750</accession>
<reference evidence="2" key="1">
    <citation type="submission" date="2023-03" db="EMBL/GenBank/DDBJ databases">
        <authorList>
            <person name="Steffen K."/>
            <person name="Cardenas P."/>
        </authorList>
    </citation>
    <scope>NUCLEOTIDE SEQUENCE</scope>
</reference>
<dbReference type="AlphaFoldDB" id="A0AA35T750"/>
<dbReference type="HAMAP" id="MF_00262">
    <property type="entry name" value="MinE"/>
    <property type="match status" value="1"/>
</dbReference>
<keyword evidence="2" id="KW-0132">Cell division</keyword>
<dbReference type="InterPro" id="IPR036707">
    <property type="entry name" value="MinE_sf"/>
</dbReference>
<evidence type="ECO:0000313" key="2">
    <source>
        <dbReference type="EMBL" id="CAI8042022.1"/>
    </source>
</evidence>
<protein>
    <submittedName>
        <fullName evidence="2">Cell division topological specificity factor</fullName>
    </submittedName>
</protein>
<dbReference type="EMBL" id="CASHTH010003231">
    <property type="protein sequence ID" value="CAI8042022.1"/>
    <property type="molecule type" value="Genomic_DNA"/>
</dbReference>
<organism evidence="2 3">
    <name type="scientific">Geodia barretti</name>
    <name type="common">Barrett's horny sponge</name>
    <dbReference type="NCBI Taxonomy" id="519541"/>
    <lineage>
        <taxon>Eukaryota</taxon>
        <taxon>Metazoa</taxon>
        <taxon>Porifera</taxon>
        <taxon>Demospongiae</taxon>
        <taxon>Heteroscleromorpha</taxon>
        <taxon>Tetractinellida</taxon>
        <taxon>Astrophorina</taxon>
        <taxon>Geodiidae</taxon>
        <taxon>Geodia</taxon>
    </lineage>
</organism>
<name>A0AA35T750_GEOBA</name>
<keyword evidence="2" id="KW-0131">Cell cycle</keyword>
<evidence type="ECO:0000313" key="3">
    <source>
        <dbReference type="Proteomes" id="UP001174909"/>
    </source>
</evidence>
<dbReference type="GO" id="GO:0051301">
    <property type="term" value="P:cell division"/>
    <property type="evidence" value="ECO:0007669"/>
    <property type="project" value="UniProtKB-KW"/>
</dbReference>
<proteinExistence type="inferred from homology"/>